<gene>
    <name evidence="2" type="ORF">G7066_08375</name>
</gene>
<feature type="transmembrane region" description="Helical" evidence="1">
    <location>
        <begin position="38"/>
        <end position="60"/>
    </location>
</feature>
<feature type="transmembrane region" description="Helical" evidence="1">
    <location>
        <begin position="12"/>
        <end position="31"/>
    </location>
</feature>
<dbReference type="RefSeq" id="WP_166330406.1">
    <property type="nucleotide sequence ID" value="NZ_CP049933.1"/>
</dbReference>
<feature type="transmembrane region" description="Helical" evidence="1">
    <location>
        <begin position="75"/>
        <end position="96"/>
    </location>
</feature>
<keyword evidence="1" id="KW-0812">Transmembrane</keyword>
<feature type="transmembrane region" description="Helical" evidence="1">
    <location>
        <begin position="132"/>
        <end position="153"/>
    </location>
</feature>
<evidence type="ECO:0008006" key="4">
    <source>
        <dbReference type="Google" id="ProtNLM"/>
    </source>
</evidence>
<keyword evidence="3" id="KW-1185">Reference proteome</keyword>
<feature type="transmembrane region" description="Helical" evidence="1">
    <location>
        <begin position="108"/>
        <end position="126"/>
    </location>
</feature>
<reference evidence="2 3" key="1">
    <citation type="submission" date="2020-03" db="EMBL/GenBank/DDBJ databases">
        <title>Leucobacter sp. nov., isolated from beetles.</title>
        <authorList>
            <person name="Hyun D.-W."/>
            <person name="Bae J.-W."/>
        </authorList>
    </citation>
    <scope>NUCLEOTIDE SEQUENCE [LARGE SCALE GENOMIC DNA]</scope>
    <source>
        <strain evidence="2 3">HDW9A</strain>
    </source>
</reference>
<keyword evidence="1" id="KW-0472">Membrane</keyword>
<proteinExistence type="predicted"/>
<evidence type="ECO:0000256" key="1">
    <source>
        <dbReference type="SAM" id="Phobius"/>
    </source>
</evidence>
<dbReference type="Proteomes" id="UP000503441">
    <property type="component" value="Chromosome"/>
</dbReference>
<evidence type="ECO:0000313" key="2">
    <source>
        <dbReference type="EMBL" id="QIM18631.1"/>
    </source>
</evidence>
<name>A0ABX6JXF2_9MICO</name>
<sequence>MCVIRLGPKDLLIESVLVPLIFGAWAMLALVARVRAKLVWKTAAVVGAVLGVFMLLKVLIDGSPFYFAPAFWESLASFLLLGLVALFLVLVTASALGRTGFATVGTYYAAPWAISMLAGFVCFNLNLSRAEFTIMAAILILASAVILTLSRYVDHRVIRATDQ</sequence>
<organism evidence="2 3">
    <name type="scientific">Leucobacter coleopterorum</name>
    <dbReference type="NCBI Taxonomy" id="2714933"/>
    <lineage>
        <taxon>Bacteria</taxon>
        <taxon>Bacillati</taxon>
        <taxon>Actinomycetota</taxon>
        <taxon>Actinomycetes</taxon>
        <taxon>Micrococcales</taxon>
        <taxon>Microbacteriaceae</taxon>
        <taxon>Leucobacter</taxon>
    </lineage>
</organism>
<keyword evidence="1" id="KW-1133">Transmembrane helix</keyword>
<accession>A0ABX6JXF2</accession>
<protein>
    <recommendedName>
        <fullName evidence="4">EamA domain-containing protein</fullName>
    </recommendedName>
</protein>
<evidence type="ECO:0000313" key="3">
    <source>
        <dbReference type="Proteomes" id="UP000503441"/>
    </source>
</evidence>
<dbReference type="EMBL" id="CP049933">
    <property type="protein sequence ID" value="QIM18631.1"/>
    <property type="molecule type" value="Genomic_DNA"/>
</dbReference>